<name>A0A1L5PCI3_RHIET</name>
<evidence type="ECO:0000256" key="1">
    <source>
        <dbReference type="SAM" id="MobiDB-lite"/>
    </source>
</evidence>
<organism evidence="2 3">
    <name type="scientific">Rhizobium etli 8C-3</name>
    <dbReference type="NCBI Taxonomy" id="538025"/>
    <lineage>
        <taxon>Bacteria</taxon>
        <taxon>Pseudomonadati</taxon>
        <taxon>Pseudomonadota</taxon>
        <taxon>Alphaproteobacteria</taxon>
        <taxon>Hyphomicrobiales</taxon>
        <taxon>Rhizobiaceae</taxon>
        <taxon>Rhizobium/Agrobacterium group</taxon>
        <taxon>Rhizobium</taxon>
    </lineage>
</organism>
<gene>
    <name evidence="2" type="ORF">AM571_PC00021</name>
</gene>
<dbReference type="EMBL" id="CP017244">
    <property type="protein sequence ID" value="APO77770.1"/>
    <property type="molecule type" value="Genomic_DNA"/>
</dbReference>
<proteinExistence type="predicted"/>
<protein>
    <submittedName>
        <fullName evidence="2">Uncharacterized protein</fullName>
    </submittedName>
</protein>
<dbReference type="AlphaFoldDB" id="A0A1L5PCI3"/>
<reference evidence="2 3" key="1">
    <citation type="submission" date="2016-09" db="EMBL/GenBank/DDBJ databases">
        <title>The complete genome sequences of Rhizobium gallicum, symbiovars gallicum and phaseoli, symbionts associated to common bean (Phaseolus vulgaris).</title>
        <authorList>
            <person name="Bustos P."/>
            <person name="Santamaria R.I."/>
            <person name="Perez-Carrascal O.M."/>
            <person name="Juarez S."/>
            <person name="Lozano L."/>
            <person name="Martinez-Flores I."/>
            <person name="Martinez-Romero E."/>
            <person name="Cevallos M."/>
            <person name="Romero D."/>
            <person name="Davila G."/>
            <person name="Gonzalez V."/>
        </authorList>
    </citation>
    <scope>NUCLEOTIDE SEQUENCE [LARGE SCALE GENOMIC DNA]</scope>
    <source>
        <strain evidence="2 3">8C-3</strain>
        <plasmid evidence="3">Plasmid prsp8c3c</plasmid>
    </source>
</reference>
<evidence type="ECO:0000313" key="2">
    <source>
        <dbReference type="EMBL" id="APO77770.1"/>
    </source>
</evidence>
<feature type="region of interest" description="Disordered" evidence="1">
    <location>
        <begin position="1"/>
        <end position="21"/>
    </location>
</feature>
<accession>A0A1L5PCI3</accession>
<keyword evidence="2" id="KW-0614">Plasmid</keyword>
<geneLocation type="plasmid" evidence="3">
    <name>prsp8c3c</name>
</geneLocation>
<evidence type="ECO:0000313" key="3">
    <source>
        <dbReference type="Proteomes" id="UP000185109"/>
    </source>
</evidence>
<dbReference type="Proteomes" id="UP000185109">
    <property type="component" value="Plasmid pRsp8C3c"/>
</dbReference>
<sequence>MDTRRRQERQASPGLMSAPDRATDIPDLIQLFAVSRGGKSAATNFVAANKTTIR</sequence>